<dbReference type="AlphaFoldDB" id="A0A0A0JS40"/>
<sequence length="371" mass="41080">MDALDGIRGLTIILVVLGHLWIVYPKESLDRFPIVRAVFNGGAVTMFFVIGGFIVTRNLLRENAEGRLDPFRFYLRRIVRLGVQLVPLALAILVLARYDDTDTSDSSTTIRSVLSVLTFTWNNYLIDHALEARSELGHLWYLSVQQQVYLAFPIAVLLLSRWRRALGLVFIAAGVGVIIHRFVVLNGGPNSEWAASLSTFTRADGLFLGAALACLAPWIPDRGAVNKHVANGALVALGLLIALLPELGSQQYLREWSVVYVVVATLLVAAVTSKTQRAGFATTVLQRRTLVWLGNASLSLYVWHFPIFWTVSHHTPALTPLSRTFLSLGLLAAVTVISQRFIEAPTRRWLRTSSLFRTPALPTSEARANVK</sequence>
<proteinExistence type="predicted"/>
<dbReference type="PANTHER" id="PTHR23028">
    <property type="entry name" value="ACETYLTRANSFERASE"/>
    <property type="match status" value="1"/>
</dbReference>
<feature type="transmembrane region" description="Helical" evidence="1">
    <location>
        <begin position="324"/>
        <end position="342"/>
    </location>
</feature>
<feature type="transmembrane region" description="Helical" evidence="1">
    <location>
        <begin position="292"/>
        <end position="312"/>
    </location>
</feature>
<evidence type="ECO:0000313" key="4">
    <source>
        <dbReference type="Proteomes" id="UP000030011"/>
    </source>
</evidence>
<evidence type="ECO:0000313" key="3">
    <source>
        <dbReference type="EMBL" id="KGN38887.1"/>
    </source>
</evidence>
<dbReference type="GO" id="GO:0016747">
    <property type="term" value="F:acyltransferase activity, transferring groups other than amino-acyl groups"/>
    <property type="evidence" value="ECO:0007669"/>
    <property type="project" value="InterPro"/>
</dbReference>
<dbReference type="GO" id="GO:0016020">
    <property type="term" value="C:membrane"/>
    <property type="evidence" value="ECO:0007669"/>
    <property type="project" value="TreeGrafter"/>
</dbReference>
<dbReference type="Proteomes" id="UP000030011">
    <property type="component" value="Unassembled WGS sequence"/>
</dbReference>
<feature type="transmembrane region" description="Helical" evidence="1">
    <location>
        <begin position="37"/>
        <end position="58"/>
    </location>
</feature>
<feature type="transmembrane region" description="Helical" evidence="1">
    <location>
        <begin position="6"/>
        <end position="25"/>
    </location>
</feature>
<keyword evidence="1" id="KW-0812">Transmembrane</keyword>
<feature type="domain" description="Acyltransferase 3" evidence="2">
    <location>
        <begin position="2"/>
        <end position="336"/>
    </location>
</feature>
<keyword evidence="4" id="KW-1185">Reference proteome</keyword>
<accession>A0A0A0JS40</accession>
<name>A0A0A0JS40_9MICO</name>
<dbReference type="PANTHER" id="PTHR23028:SF53">
    <property type="entry name" value="ACYL_TRANSF_3 DOMAIN-CONTAINING PROTEIN"/>
    <property type="match status" value="1"/>
</dbReference>
<comment type="caution">
    <text evidence="3">The sequence shown here is derived from an EMBL/GenBank/DDBJ whole genome shotgun (WGS) entry which is preliminary data.</text>
</comment>
<protein>
    <recommendedName>
        <fullName evidence="2">Acyltransferase 3 domain-containing protein</fullName>
    </recommendedName>
</protein>
<feature type="transmembrane region" description="Helical" evidence="1">
    <location>
        <begin position="253"/>
        <end position="271"/>
    </location>
</feature>
<evidence type="ECO:0000259" key="2">
    <source>
        <dbReference type="Pfam" id="PF01757"/>
    </source>
</evidence>
<feature type="transmembrane region" description="Helical" evidence="1">
    <location>
        <begin position="78"/>
        <end position="96"/>
    </location>
</feature>
<keyword evidence="1" id="KW-0472">Membrane</keyword>
<dbReference type="InterPro" id="IPR050879">
    <property type="entry name" value="Acyltransferase_3"/>
</dbReference>
<evidence type="ECO:0000256" key="1">
    <source>
        <dbReference type="SAM" id="Phobius"/>
    </source>
</evidence>
<gene>
    <name evidence="3" type="ORF">N803_08795</name>
</gene>
<dbReference type="STRING" id="1385521.N803_08795"/>
<feature type="transmembrane region" description="Helical" evidence="1">
    <location>
        <begin position="165"/>
        <end position="183"/>
    </location>
</feature>
<organism evidence="3 4">
    <name type="scientific">Knoellia subterranea KCTC 19937</name>
    <dbReference type="NCBI Taxonomy" id="1385521"/>
    <lineage>
        <taxon>Bacteria</taxon>
        <taxon>Bacillati</taxon>
        <taxon>Actinomycetota</taxon>
        <taxon>Actinomycetes</taxon>
        <taxon>Micrococcales</taxon>
        <taxon>Intrasporangiaceae</taxon>
        <taxon>Knoellia</taxon>
    </lineage>
</organism>
<dbReference type="Pfam" id="PF01757">
    <property type="entry name" value="Acyl_transf_3"/>
    <property type="match status" value="1"/>
</dbReference>
<reference evidence="3 4" key="1">
    <citation type="submission" date="2013-08" db="EMBL/GenBank/DDBJ databases">
        <title>The genome sequence of Knoellia subterranea.</title>
        <authorList>
            <person name="Zhu W."/>
            <person name="Wang G."/>
        </authorList>
    </citation>
    <scope>NUCLEOTIDE SEQUENCE [LARGE SCALE GENOMIC DNA]</scope>
    <source>
        <strain evidence="3 4">KCTC 19937</strain>
    </source>
</reference>
<dbReference type="EMBL" id="AVPK01000002">
    <property type="protein sequence ID" value="KGN38887.1"/>
    <property type="molecule type" value="Genomic_DNA"/>
</dbReference>
<feature type="transmembrane region" description="Helical" evidence="1">
    <location>
        <begin position="203"/>
        <end position="220"/>
    </location>
</feature>
<dbReference type="InterPro" id="IPR002656">
    <property type="entry name" value="Acyl_transf_3_dom"/>
</dbReference>
<keyword evidence="1" id="KW-1133">Transmembrane helix</keyword>
<feature type="transmembrane region" description="Helical" evidence="1">
    <location>
        <begin position="229"/>
        <end position="247"/>
    </location>
</feature>
<dbReference type="GO" id="GO:0000271">
    <property type="term" value="P:polysaccharide biosynthetic process"/>
    <property type="evidence" value="ECO:0007669"/>
    <property type="project" value="TreeGrafter"/>
</dbReference>
<dbReference type="eggNOG" id="COG1835">
    <property type="taxonomic scope" value="Bacteria"/>
</dbReference>
<feature type="transmembrane region" description="Helical" evidence="1">
    <location>
        <begin position="138"/>
        <end position="158"/>
    </location>
</feature>